<evidence type="ECO:0000259" key="15">
    <source>
        <dbReference type="Pfam" id="PF01726"/>
    </source>
</evidence>
<accession>A0ABV7J3H8</accession>
<dbReference type="Pfam" id="PF01726">
    <property type="entry name" value="LexA_DNA_bind"/>
    <property type="match status" value="1"/>
</dbReference>
<dbReference type="GO" id="GO:0004252">
    <property type="term" value="F:serine-type endopeptidase activity"/>
    <property type="evidence" value="ECO:0007669"/>
    <property type="project" value="UniProtKB-EC"/>
</dbReference>
<dbReference type="SUPFAM" id="SSF51306">
    <property type="entry name" value="LexA/Signal peptidase"/>
    <property type="match status" value="1"/>
</dbReference>
<evidence type="ECO:0000256" key="13">
    <source>
        <dbReference type="SAM" id="MobiDB-lite"/>
    </source>
</evidence>
<dbReference type="PANTHER" id="PTHR33516:SF2">
    <property type="entry name" value="LEXA REPRESSOR-RELATED"/>
    <property type="match status" value="1"/>
</dbReference>
<organism evidence="16 17">
    <name type="scientific">Marinicella sediminis</name>
    <dbReference type="NCBI Taxonomy" id="1792834"/>
    <lineage>
        <taxon>Bacteria</taxon>
        <taxon>Pseudomonadati</taxon>
        <taxon>Pseudomonadota</taxon>
        <taxon>Gammaproteobacteria</taxon>
        <taxon>Lysobacterales</taxon>
        <taxon>Marinicellaceae</taxon>
        <taxon>Marinicella</taxon>
    </lineage>
</organism>
<comment type="caution">
    <text evidence="16">The sequence shown here is derived from an EMBL/GenBank/DDBJ whole genome shotgun (WGS) entry which is preliminary data.</text>
</comment>
<evidence type="ECO:0000256" key="1">
    <source>
        <dbReference type="ARBA" id="ARBA00007484"/>
    </source>
</evidence>
<evidence type="ECO:0000256" key="8">
    <source>
        <dbReference type="ARBA" id="ARBA00023125"/>
    </source>
</evidence>
<keyword evidence="5 12" id="KW-0378">Hydrolase</keyword>
<evidence type="ECO:0000256" key="7">
    <source>
        <dbReference type="ARBA" id="ARBA00023015"/>
    </source>
</evidence>
<evidence type="ECO:0000256" key="5">
    <source>
        <dbReference type="ARBA" id="ARBA00022801"/>
    </source>
</evidence>
<dbReference type="Gene3D" id="2.10.109.10">
    <property type="entry name" value="Umud Fragment, subunit A"/>
    <property type="match status" value="1"/>
</dbReference>
<dbReference type="Pfam" id="PF00717">
    <property type="entry name" value="Peptidase_S24"/>
    <property type="match status" value="1"/>
</dbReference>
<dbReference type="SUPFAM" id="SSF46785">
    <property type="entry name" value="Winged helix' DNA-binding domain"/>
    <property type="match status" value="1"/>
</dbReference>
<dbReference type="InterPro" id="IPR039418">
    <property type="entry name" value="LexA-like"/>
</dbReference>
<evidence type="ECO:0000256" key="3">
    <source>
        <dbReference type="ARBA" id="ARBA00022705"/>
    </source>
</evidence>
<feature type="region of interest" description="Disordered" evidence="13">
    <location>
        <begin position="11"/>
        <end position="33"/>
    </location>
</feature>
<keyword evidence="4" id="KW-0227">DNA damage</keyword>
<dbReference type="InterPro" id="IPR036286">
    <property type="entry name" value="LexA/Signal_pep-like_sf"/>
</dbReference>
<evidence type="ECO:0000256" key="10">
    <source>
        <dbReference type="ARBA" id="ARBA00023204"/>
    </source>
</evidence>
<dbReference type="InterPro" id="IPR015927">
    <property type="entry name" value="Peptidase_S24_S26A/B/C"/>
</dbReference>
<evidence type="ECO:0000256" key="4">
    <source>
        <dbReference type="ARBA" id="ARBA00022763"/>
    </source>
</evidence>
<comment type="similarity">
    <text evidence="1 12">Belongs to the peptidase S24 family.</text>
</comment>
<evidence type="ECO:0000256" key="2">
    <source>
        <dbReference type="ARBA" id="ARBA00022491"/>
    </source>
</evidence>
<evidence type="ECO:0000313" key="16">
    <source>
        <dbReference type="EMBL" id="MFC3192663.1"/>
    </source>
</evidence>
<keyword evidence="17" id="KW-1185">Reference proteome</keyword>
<reference evidence="17" key="1">
    <citation type="journal article" date="2019" name="Int. J. Syst. Evol. Microbiol.">
        <title>The Global Catalogue of Microorganisms (GCM) 10K type strain sequencing project: providing services to taxonomists for standard genome sequencing and annotation.</title>
        <authorList>
            <consortium name="The Broad Institute Genomics Platform"/>
            <consortium name="The Broad Institute Genome Sequencing Center for Infectious Disease"/>
            <person name="Wu L."/>
            <person name="Ma J."/>
        </authorList>
    </citation>
    <scope>NUCLEOTIDE SEQUENCE [LARGE SCALE GENOMIC DNA]</scope>
    <source>
        <strain evidence="17">KCTC 42953</strain>
    </source>
</reference>
<dbReference type="EMBL" id="JBHRTS010000001">
    <property type="protein sequence ID" value="MFC3192663.1"/>
    <property type="molecule type" value="Genomic_DNA"/>
</dbReference>
<evidence type="ECO:0000256" key="9">
    <source>
        <dbReference type="ARBA" id="ARBA00023163"/>
    </source>
</evidence>
<gene>
    <name evidence="16" type="primary">lexA</name>
    <name evidence="16" type="ORF">ACFODZ_00285</name>
</gene>
<dbReference type="InterPro" id="IPR050077">
    <property type="entry name" value="LexA_repressor"/>
</dbReference>
<protein>
    <submittedName>
        <fullName evidence="16">Transcriptional repressor LexA</fullName>
        <ecNumber evidence="16">3.4.21.88</ecNumber>
    </submittedName>
</protein>
<dbReference type="CDD" id="cd06529">
    <property type="entry name" value="S24_LexA-like"/>
    <property type="match status" value="1"/>
</dbReference>
<dbReference type="InterPro" id="IPR006200">
    <property type="entry name" value="LexA"/>
</dbReference>
<feature type="domain" description="LexA repressor DNA-binding" evidence="15">
    <location>
        <begin position="60"/>
        <end position="116"/>
    </location>
</feature>
<dbReference type="Proteomes" id="UP001595533">
    <property type="component" value="Unassembled WGS sequence"/>
</dbReference>
<evidence type="ECO:0000256" key="6">
    <source>
        <dbReference type="ARBA" id="ARBA00022813"/>
    </source>
</evidence>
<dbReference type="PANTHER" id="PTHR33516">
    <property type="entry name" value="LEXA REPRESSOR"/>
    <property type="match status" value="1"/>
</dbReference>
<dbReference type="NCBIfam" id="TIGR00498">
    <property type="entry name" value="lexA"/>
    <property type="match status" value="1"/>
</dbReference>
<dbReference type="InterPro" id="IPR036390">
    <property type="entry name" value="WH_DNA-bd_sf"/>
</dbReference>
<keyword evidence="3" id="KW-0235">DNA replication</keyword>
<keyword evidence="9" id="KW-0804">Transcription</keyword>
<dbReference type="Gene3D" id="1.10.10.10">
    <property type="entry name" value="Winged helix-like DNA-binding domain superfamily/Winged helix DNA-binding domain"/>
    <property type="match status" value="1"/>
</dbReference>
<dbReference type="InterPro" id="IPR006197">
    <property type="entry name" value="Peptidase_S24_LexA"/>
</dbReference>
<keyword evidence="7" id="KW-0805">Transcription regulation</keyword>
<evidence type="ECO:0000259" key="14">
    <source>
        <dbReference type="Pfam" id="PF00717"/>
    </source>
</evidence>
<feature type="domain" description="Peptidase S24/S26A/S26B/S26C" evidence="14">
    <location>
        <begin position="145"/>
        <end position="259"/>
    </location>
</feature>
<keyword evidence="11" id="KW-0742">SOS response</keyword>
<evidence type="ECO:0000256" key="12">
    <source>
        <dbReference type="RuleBase" id="RU003991"/>
    </source>
</evidence>
<evidence type="ECO:0000313" key="17">
    <source>
        <dbReference type="Proteomes" id="UP001595533"/>
    </source>
</evidence>
<name>A0ABV7J3H8_9GAMM</name>
<evidence type="ECO:0000256" key="11">
    <source>
        <dbReference type="ARBA" id="ARBA00023236"/>
    </source>
</evidence>
<dbReference type="InterPro" id="IPR006199">
    <property type="entry name" value="LexA_DNA-bd_dom"/>
</dbReference>
<keyword evidence="6 12" id="KW-0068">Autocatalytic cleavage</keyword>
<sequence>MRGKWFVEQRFSAKSHDSKQNAQRKPPLVHGNNPTGGRFLYQVNNDALFFPCMFPIIKHMLTTREQDTLAFIERYLREHQKPPRLVDIGEGLDIKAMAHISRLLKALEQKGYIQRSRANRGIHLLKTSDQPLTGLSISMEPGELPVLGRIAAGSPIEAVSDDESIDINAMLAGQDHFVLKVEGQSMQDVGIMDQDWVVIRACQTARNHEIVAVMINGWETTLKRIQYIDEQTIRLIPENSTMDAMEYHPDQLAIQGVLVGQFRRY</sequence>
<proteinExistence type="inferred from homology"/>
<keyword evidence="2" id="KW-0678">Repressor</keyword>
<dbReference type="PRINTS" id="PR00726">
    <property type="entry name" value="LEXASERPTASE"/>
</dbReference>
<keyword evidence="10" id="KW-0234">DNA repair</keyword>
<dbReference type="EC" id="3.4.21.88" evidence="16"/>
<dbReference type="InterPro" id="IPR036388">
    <property type="entry name" value="WH-like_DNA-bd_sf"/>
</dbReference>
<keyword evidence="8" id="KW-0238">DNA-binding</keyword>